<sequence>MGMLKRRTEEGPTKLMDISLAHKNKLKNEMERLKKAGESLRGSYDKWLWDKTTALEKLHFITGHGILCPELRDEIYCQICKQLTENPNIMSQNSGWYLMYLCCGCFAPSLKFTPVLFNFIESHKGRLQENCRTILQRTLQNGTRNQPPSQFELKAALKGLPLVVEVHLPARDPVWVEIDAATTAHEICSQIFKHINLEDNFGFSLFISIFGSVRRLLFQKNI</sequence>
<dbReference type="PROSITE" id="PS50057">
    <property type="entry name" value="FERM_3"/>
    <property type="match status" value="1"/>
</dbReference>
<dbReference type="EMBL" id="JBFDAA010000010">
    <property type="protein sequence ID" value="KAL1124415.1"/>
    <property type="molecule type" value="Genomic_DNA"/>
</dbReference>
<keyword evidence="6" id="KW-1185">Reference proteome</keyword>
<feature type="coiled-coil region" evidence="2">
    <location>
        <begin position="16"/>
        <end position="43"/>
    </location>
</feature>
<dbReference type="PROSITE" id="PS51016">
    <property type="entry name" value="MYTH4"/>
    <property type="match status" value="1"/>
</dbReference>
<accession>A0ABD0YAP7</accession>
<proteinExistence type="inferred from homology"/>
<protein>
    <submittedName>
        <fullName evidence="5">Uncharacterized protein</fullName>
    </submittedName>
</protein>
<comment type="caution">
    <text evidence="5">The sequence shown here is derived from an EMBL/GenBank/DDBJ whole genome shotgun (WGS) entry which is preliminary data.</text>
</comment>
<evidence type="ECO:0000256" key="1">
    <source>
        <dbReference type="ARBA" id="ARBA00008314"/>
    </source>
</evidence>
<dbReference type="InterPro" id="IPR000857">
    <property type="entry name" value="MyTH4_dom"/>
</dbReference>
<reference evidence="5 6" key="1">
    <citation type="submission" date="2024-07" db="EMBL/GenBank/DDBJ databases">
        <title>Chromosome-level genome assembly of the water stick insect Ranatra chinensis (Heteroptera: Nepidae).</title>
        <authorList>
            <person name="Liu X."/>
        </authorList>
    </citation>
    <scope>NUCLEOTIDE SEQUENCE [LARGE SCALE GENOMIC DNA]</scope>
    <source>
        <strain evidence="5">Cailab_2021Rc</strain>
        <tissue evidence="5">Muscle</tissue>
    </source>
</reference>
<dbReference type="Pfam" id="PF21989">
    <property type="entry name" value="RA_2"/>
    <property type="match status" value="1"/>
</dbReference>
<dbReference type="PANTHER" id="PTHR22692:SF26">
    <property type="entry name" value="SH3 DOMAIN-CONTAINING PROTEIN"/>
    <property type="match status" value="1"/>
</dbReference>
<organism evidence="5 6">
    <name type="scientific">Ranatra chinensis</name>
    <dbReference type="NCBI Taxonomy" id="642074"/>
    <lineage>
        <taxon>Eukaryota</taxon>
        <taxon>Metazoa</taxon>
        <taxon>Ecdysozoa</taxon>
        <taxon>Arthropoda</taxon>
        <taxon>Hexapoda</taxon>
        <taxon>Insecta</taxon>
        <taxon>Pterygota</taxon>
        <taxon>Neoptera</taxon>
        <taxon>Paraneoptera</taxon>
        <taxon>Hemiptera</taxon>
        <taxon>Heteroptera</taxon>
        <taxon>Panheteroptera</taxon>
        <taxon>Nepomorpha</taxon>
        <taxon>Nepidae</taxon>
        <taxon>Ranatrinae</taxon>
        <taxon>Ranatra</taxon>
    </lineage>
</organism>
<dbReference type="Pfam" id="PF00784">
    <property type="entry name" value="MyTH4"/>
    <property type="match status" value="1"/>
</dbReference>
<feature type="domain" description="MyTH4" evidence="4">
    <location>
        <begin position="1"/>
        <end position="157"/>
    </location>
</feature>
<feature type="domain" description="FERM" evidence="3">
    <location>
        <begin position="162"/>
        <end position="222"/>
    </location>
</feature>
<dbReference type="SUPFAM" id="SSF54236">
    <property type="entry name" value="Ubiquitin-like"/>
    <property type="match status" value="1"/>
</dbReference>
<dbReference type="PANTHER" id="PTHR22692">
    <property type="entry name" value="MYOSIN VII, XV"/>
    <property type="match status" value="1"/>
</dbReference>
<evidence type="ECO:0000259" key="4">
    <source>
        <dbReference type="PROSITE" id="PS51016"/>
    </source>
</evidence>
<dbReference type="AlphaFoldDB" id="A0ABD0YAP7"/>
<dbReference type="InterPro" id="IPR051567">
    <property type="entry name" value="Unconventional_Myosin_ATPase"/>
</dbReference>
<dbReference type="InterPro" id="IPR000299">
    <property type="entry name" value="FERM_domain"/>
</dbReference>
<evidence type="ECO:0000313" key="5">
    <source>
        <dbReference type="EMBL" id="KAL1124415.1"/>
    </source>
</evidence>
<keyword evidence="2" id="KW-0175">Coiled coil</keyword>
<dbReference type="SMART" id="SM00139">
    <property type="entry name" value="MyTH4"/>
    <property type="match status" value="1"/>
</dbReference>
<gene>
    <name evidence="5" type="ORF">AAG570_001044</name>
</gene>
<dbReference type="Gene3D" id="1.25.40.530">
    <property type="entry name" value="MyTH4 domain"/>
    <property type="match status" value="1"/>
</dbReference>
<dbReference type="Gene3D" id="3.10.20.90">
    <property type="entry name" value="Phosphatidylinositol 3-kinase Catalytic Subunit, Chain A, domain 1"/>
    <property type="match status" value="1"/>
</dbReference>
<evidence type="ECO:0000313" key="6">
    <source>
        <dbReference type="Proteomes" id="UP001558652"/>
    </source>
</evidence>
<evidence type="ECO:0000259" key="3">
    <source>
        <dbReference type="PROSITE" id="PS50057"/>
    </source>
</evidence>
<dbReference type="Proteomes" id="UP001558652">
    <property type="component" value="Unassembled WGS sequence"/>
</dbReference>
<dbReference type="InterPro" id="IPR029071">
    <property type="entry name" value="Ubiquitin-like_domsf"/>
</dbReference>
<dbReference type="InterPro" id="IPR038185">
    <property type="entry name" value="MyTH4_dom_sf"/>
</dbReference>
<comment type="similarity">
    <text evidence="1">Belongs to the TRAFAC class myosin-kinesin ATPase superfamily. Myosin family.</text>
</comment>
<name>A0ABD0YAP7_9HEMI</name>
<evidence type="ECO:0000256" key="2">
    <source>
        <dbReference type="SAM" id="Coils"/>
    </source>
</evidence>